<dbReference type="AlphaFoldDB" id="A0A830HLU1"/>
<evidence type="ECO:0000256" key="5">
    <source>
        <dbReference type="SAM" id="MobiDB-lite"/>
    </source>
</evidence>
<organism evidence="6 7">
    <name type="scientific">Pycnococcus provasolii</name>
    <dbReference type="NCBI Taxonomy" id="41880"/>
    <lineage>
        <taxon>Eukaryota</taxon>
        <taxon>Viridiplantae</taxon>
        <taxon>Chlorophyta</taxon>
        <taxon>Pseudoscourfieldiophyceae</taxon>
        <taxon>Pseudoscourfieldiales</taxon>
        <taxon>Pycnococcaceae</taxon>
        <taxon>Pycnococcus</taxon>
    </lineage>
</organism>
<keyword evidence="7" id="KW-1185">Reference proteome</keyword>
<dbReference type="EC" id="5.2.1.8" evidence="2"/>
<feature type="region of interest" description="Disordered" evidence="5">
    <location>
        <begin position="486"/>
        <end position="522"/>
    </location>
</feature>
<sequence length="633" mass="68842">MSEVVNAVGASDGMLSGTVNRTALKSSSRPPPPPWLSLSGGVRKRITSESYTNALLTPRSLEAVILDLTIRVGHCVGTGDVLVDKRNLSYVVHRDASEFGAGLDIAIRSMLVGEQADVMIDAPVAPGGGLRNHHAQIKLISVDNVVDICSGTARRRRSAPVGLHSTTKTSQKEPTTSTSTFTVRTQRINTSLWETPEAIPEEGQENDVRTFDVPLGRGLFPAALEESLVGLEAGDAFLLRVDDNHACLSTDLGDVPEYFQPTPSSPAVWHVTVTGVENVDMAQSVANLVDFVVTTLKPVANGVMKRPGEGAEASQRAASLYAAIDALLIGRQRRIRSADYETPAAAAADRRLIDGARAPILSNLALCHRRMERHKLGEQACATCLDVCMRLSDGEGALPAAFVAKVHFRRAQCLAALGETDDALISLDRAKESDPGVASSCASERKKLLHEKARREKEDRARLQGIFAPPPPPTTRSGGVVIQEIAADDDGNKHKHKKSSSVRLYSDEETQPSRDAFPARRDADLSRGLVPVDLDAEYAEIEAEEKREAGMRDMMSKVRGDVRPSMGNPWDRSGKREAKEMNDYYFDQHAQAEAEKEERAAALREQERVRRVAEGTWQTVQMGLNGARLDELL</sequence>
<dbReference type="PANTHER" id="PTHR46512:SF9">
    <property type="entry name" value="PEPTIDYLPROLYL ISOMERASE"/>
    <property type="match status" value="1"/>
</dbReference>
<dbReference type="GO" id="GO:0003755">
    <property type="term" value="F:peptidyl-prolyl cis-trans isomerase activity"/>
    <property type="evidence" value="ECO:0007669"/>
    <property type="project" value="UniProtKB-EC"/>
</dbReference>
<dbReference type="Gene3D" id="1.25.40.10">
    <property type="entry name" value="Tetratricopeptide repeat domain"/>
    <property type="match status" value="1"/>
</dbReference>
<accession>A0A830HLU1</accession>
<dbReference type="PANTHER" id="PTHR46512">
    <property type="entry name" value="PEPTIDYLPROLYL ISOMERASE"/>
    <property type="match status" value="1"/>
</dbReference>
<evidence type="ECO:0000256" key="4">
    <source>
        <dbReference type="ARBA" id="ARBA00023235"/>
    </source>
</evidence>
<dbReference type="EMBL" id="BNJQ01000020">
    <property type="protein sequence ID" value="GHP08366.1"/>
    <property type="molecule type" value="Genomic_DNA"/>
</dbReference>
<protein>
    <recommendedName>
        <fullName evidence="2">peptidylprolyl isomerase</fullName>
        <ecNumber evidence="2">5.2.1.8</ecNumber>
    </recommendedName>
</protein>
<evidence type="ECO:0000313" key="6">
    <source>
        <dbReference type="EMBL" id="GHP08366.1"/>
    </source>
</evidence>
<evidence type="ECO:0000313" key="7">
    <source>
        <dbReference type="Proteomes" id="UP000660262"/>
    </source>
</evidence>
<dbReference type="InterPro" id="IPR050754">
    <property type="entry name" value="FKBP4/5/8-like"/>
</dbReference>
<dbReference type="Proteomes" id="UP000660262">
    <property type="component" value="Unassembled WGS sequence"/>
</dbReference>
<gene>
    <name evidence="6" type="ORF">PPROV_000710500</name>
</gene>
<name>A0A830HLU1_9CHLO</name>
<feature type="compositionally biased region" description="Polar residues" evidence="5">
    <location>
        <begin position="164"/>
        <end position="174"/>
    </location>
</feature>
<dbReference type="InterPro" id="IPR011990">
    <property type="entry name" value="TPR-like_helical_dom_sf"/>
</dbReference>
<keyword evidence="3" id="KW-0697">Rotamase</keyword>
<evidence type="ECO:0000256" key="3">
    <source>
        <dbReference type="ARBA" id="ARBA00023110"/>
    </source>
</evidence>
<comment type="catalytic activity">
    <reaction evidence="1">
        <text>[protein]-peptidylproline (omega=180) = [protein]-peptidylproline (omega=0)</text>
        <dbReference type="Rhea" id="RHEA:16237"/>
        <dbReference type="Rhea" id="RHEA-COMP:10747"/>
        <dbReference type="Rhea" id="RHEA-COMP:10748"/>
        <dbReference type="ChEBI" id="CHEBI:83833"/>
        <dbReference type="ChEBI" id="CHEBI:83834"/>
        <dbReference type="EC" id="5.2.1.8"/>
    </reaction>
</comment>
<keyword evidence="4" id="KW-0413">Isomerase</keyword>
<evidence type="ECO:0000256" key="2">
    <source>
        <dbReference type="ARBA" id="ARBA00013194"/>
    </source>
</evidence>
<feature type="region of interest" description="Disordered" evidence="5">
    <location>
        <begin position="157"/>
        <end position="180"/>
    </location>
</feature>
<proteinExistence type="predicted"/>
<comment type="caution">
    <text evidence="6">The sequence shown here is derived from an EMBL/GenBank/DDBJ whole genome shotgun (WGS) entry which is preliminary data.</text>
</comment>
<dbReference type="SUPFAM" id="SSF48452">
    <property type="entry name" value="TPR-like"/>
    <property type="match status" value="1"/>
</dbReference>
<dbReference type="InterPro" id="IPR019734">
    <property type="entry name" value="TPR_rpt"/>
</dbReference>
<dbReference type="SMART" id="SM00028">
    <property type="entry name" value="TPR"/>
    <property type="match status" value="2"/>
</dbReference>
<reference evidence="6" key="1">
    <citation type="submission" date="2020-10" db="EMBL/GenBank/DDBJ databases">
        <title>Unveiling of a novel bifunctional photoreceptor, Dualchrome1, isolated from a cosmopolitan green alga.</title>
        <authorList>
            <person name="Suzuki S."/>
            <person name="Kawachi M."/>
        </authorList>
    </citation>
    <scope>NUCLEOTIDE SEQUENCE</scope>
    <source>
        <strain evidence="6">NIES 2893</strain>
    </source>
</reference>
<evidence type="ECO:0000256" key="1">
    <source>
        <dbReference type="ARBA" id="ARBA00000971"/>
    </source>
</evidence>